<feature type="region of interest" description="Disordered" evidence="1">
    <location>
        <begin position="114"/>
        <end position="141"/>
    </location>
</feature>
<dbReference type="InterPro" id="IPR016047">
    <property type="entry name" value="M23ase_b-sheet_dom"/>
</dbReference>
<dbReference type="InterPro" id="IPR050570">
    <property type="entry name" value="Cell_wall_metabolism_enzyme"/>
</dbReference>
<accession>A0ABX1CGT9</accession>
<dbReference type="SUPFAM" id="SSF51261">
    <property type="entry name" value="Duplicated hybrid motif"/>
    <property type="match status" value="1"/>
</dbReference>
<feature type="region of interest" description="Disordered" evidence="1">
    <location>
        <begin position="228"/>
        <end position="253"/>
    </location>
</feature>
<comment type="caution">
    <text evidence="3">The sequence shown here is derived from an EMBL/GenBank/DDBJ whole genome shotgun (WGS) entry which is preliminary data.</text>
</comment>
<proteinExistence type="predicted"/>
<dbReference type="Proteomes" id="UP000727056">
    <property type="component" value="Unassembled WGS sequence"/>
</dbReference>
<protein>
    <submittedName>
        <fullName evidence="3">M23 family metallopeptidase</fullName>
    </submittedName>
</protein>
<evidence type="ECO:0000313" key="4">
    <source>
        <dbReference type="Proteomes" id="UP000727056"/>
    </source>
</evidence>
<organism evidence="3 4">
    <name type="scientific">Streptomyces bohaiensis</name>
    <dbReference type="NCBI Taxonomy" id="1431344"/>
    <lineage>
        <taxon>Bacteria</taxon>
        <taxon>Bacillati</taxon>
        <taxon>Actinomycetota</taxon>
        <taxon>Actinomycetes</taxon>
        <taxon>Kitasatosporales</taxon>
        <taxon>Streptomycetaceae</taxon>
        <taxon>Streptomyces</taxon>
    </lineage>
</organism>
<evidence type="ECO:0000259" key="2">
    <source>
        <dbReference type="Pfam" id="PF01551"/>
    </source>
</evidence>
<feature type="compositionally biased region" description="Basic and acidic residues" evidence="1">
    <location>
        <begin position="228"/>
        <end position="243"/>
    </location>
</feature>
<dbReference type="InterPro" id="IPR011055">
    <property type="entry name" value="Dup_hybrid_motif"/>
</dbReference>
<name>A0ABX1CGT9_9ACTN</name>
<feature type="region of interest" description="Disordered" evidence="1">
    <location>
        <begin position="1"/>
        <end position="101"/>
    </location>
</feature>
<dbReference type="Pfam" id="PF01551">
    <property type="entry name" value="Peptidase_M23"/>
    <property type="match status" value="1"/>
</dbReference>
<dbReference type="EMBL" id="JAAVJC010000145">
    <property type="protein sequence ID" value="NJQ16372.1"/>
    <property type="molecule type" value="Genomic_DNA"/>
</dbReference>
<feature type="compositionally biased region" description="Basic residues" evidence="1">
    <location>
        <begin position="127"/>
        <end position="139"/>
    </location>
</feature>
<dbReference type="PANTHER" id="PTHR21666">
    <property type="entry name" value="PEPTIDASE-RELATED"/>
    <property type="match status" value="1"/>
</dbReference>
<dbReference type="PANTHER" id="PTHR21666:SF270">
    <property type="entry name" value="MUREIN HYDROLASE ACTIVATOR ENVC"/>
    <property type="match status" value="1"/>
</dbReference>
<keyword evidence="4" id="KW-1185">Reference proteome</keyword>
<dbReference type="CDD" id="cd12797">
    <property type="entry name" value="M23_peptidase"/>
    <property type="match status" value="1"/>
</dbReference>
<reference evidence="3 4" key="1">
    <citation type="submission" date="2020-03" db="EMBL/GenBank/DDBJ databases">
        <title>Draft genome of Streptomyces sp. ventii, isolated from the Axial Seamount in the Pacific Ocean, and resequencing of the two type strains Streptomyces lonarensis strain NCL 716 and Streptomyces bohaiensis strain 11A07.</title>
        <authorList>
            <person name="Loughran R.M."/>
            <person name="Pfannmuller K.M."/>
            <person name="Wasson B.J."/>
            <person name="Deadmond M.C."/>
            <person name="Paddock B.E."/>
            <person name="Koyack M.J."/>
            <person name="Gallegos D.A."/>
            <person name="Mitchell E.A."/>
            <person name="Ushijima B."/>
            <person name="Saw J.H."/>
            <person name="Mcphail K.L."/>
            <person name="Videau P."/>
        </authorList>
    </citation>
    <scope>NUCLEOTIDE SEQUENCE [LARGE SCALE GENOMIC DNA]</scope>
    <source>
        <strain evidence="3 4">11A07</strain>
    </source>
</reference>
<evidence type="ECO:0000313" key="3">
    <source>
        <dbReference type="EMBL" id="NJQ16372.1"/>
    </source>
</evidence>
<feature type="domain" description="M23ase beta-sheet core" evidence="2">
    <location>
        <begin position="284"/>
        <end position="377"/>
    </location>
</feature>
<gene>
    <name evidence="3" type="ORF">HCN52_15865</name>
</gene>
<feature type="compositionally biased region" description="Basic and acidic residues" evidence="1">
    <location>
        <begin position="33"/>
        <end position="57"/>
    </location>
</feature>
<dbReference type="Gene3D" id="2.70.70.10">
    <property type="entry name" value="Glucose Permease (Domain IIA)"/>
    <property type="match status" value="1"/>
</dbReference>
<evidence type="ECO:0000256" key="1">
    <source>
        <dbReference type="SAM" id="MobiDB-lite"/>
    </source>
</evidence>
<sequence>MPAQADGGRYEDPAGGASHEGWTAGHGGYAAADHAEDGGWGHEAPPRDQFDPARDGYDDTAYGDTAYGTEADHGHEAAHGYDDGTPAGGDGSGDAAPAPLDDPYTAVLAATAAARQGGGDVEGPHPGNRRARRRPKPKRSALLTVAAPSLCVLGVSAVAASAITTPDGPAHSEDDLPLAAAGGDEVDEAAIAAAEAAAAERTAAANERLDTQLEGLTAAADDYADRASRTQGRMDLEKKKAEEQAEAEAEAARQEELRPKFFVPVDQRGMSAVYGQSGINWMSMHTGIDFPVSYGTPIRAATDGTVRTLVNPSYGNLAIVTAPDGTETWYAHLSSHVHYSGSVQAGTVIAYSGNSGKSTGPHLHFEVRPAGGAAVDPAAWLRSKGLSPN</sequence>
<feature type="compositionally biased region" description="Basic and acidic residues" evidence="1">
    <location>
        <begin position="70"/>
        <end position="82"/>
    </location>
</feature>